<evidence type="ECO:0000313" key="3">
    <source>
        <dbReference type="Proteomes" id="UP000655830"/>
    </source>
</evidence>
<dbReference type="RefSeq" id="WP_249334240.1">
    <property type="nucleotide sequence ID" value="NZ_JACRSY010000047.1"/>
</dbReference>
<dbReference type="InterPro" id="IPR036388">
    <property type="entry name" value="WH-like_DNA-bd_sf"/>
</dbReference>
<dbReference type="InterPro" id="IPR003647">
    <property type="entry name" value="Intron_nuc_1_rpt"/>
</dbReference>
<protein>
    <submittedName>
        <fullName evidence="2">HNH endonuclease</fullName>
    </submittedName>
</protein>
<dbReference type="AlphaFoldDB" id="A0A926EMU8"/>
<dbReference type="Pfam" id="PF13392">
    <property type="entry name" value="HNH_3"/>
    <property type="match status" value="1"/>
</dbReference>
<name>A0A926EMU8_9FIRM</name>
<gene>
    <name evidence="2" type="ORF">H8718_17840</name>
</gene>
<organism evidence="2 3">
    <name type="scientific">Zhenhengia yiwuensis</name>
    <dbReference type="NCBI Taxonomy" id="2763666"/>
    <lineage>
        <taxon>Bacteria</taxon>
        <taxon>Bacillati</taxon>
        <taxon>Bacillota</taxon>
        <taxon>Clostridia</taxon>
        <taxon>Lachnospirales</taxon>
        <taxon>Lachnospiraceae</taxon>
        <taxon>Zhenhengia</taxon>
    </lineage>
</organism>
<sequence>MEKQFILFDPRTAERKVVTLELLAGMAGRTKEGLKYALKQRSKIRSLNCYILEEHTPISVFRELLAKEVIPDEVWRDIPNSRWQVSSYGRYRTVSKRHDRYFYRVPSYGVKSASAILTININGTYKKFMAHEKVVELFIGEIPEGYVVYHKNGNKTNNCVENLGFIKRKELVQIQAVSKNKKPVVQIDKVSGEIIYEYPSVRDAARLNFTSNSTLVLAIKENRPAIGFIWKYEDQVADELLYVD</sequence>
<evidence type="ECO:0000259" key="1">
    <source>
        <dbReference type="Pfam" id="PF13392"/>
    </source>
</evidence>
<dbReference type="EMBL" id="JACRSY010000047">
    <property type="protein sequence ID" value="MBC8581355.1"/>
    <property type="molecule type" value="Genomic_DNA"/>
</dbReference>
<keyword evidence="2" id="KW-0540">Nuclease</keyword>
<accession>A0A926EMU8</accession>
<evidence type="ECO:0000313" key="2">
    <source>
        <dbReference type="EMBL" id="MBC8581355.1"/>
    </source>
</evidence>
<keyword evidence="2" id="KW-0378">Hydrolase</keyword>
<dbReference type="SMART" id="SM00497">
    <property type="entry name" value="IENR1"/>
    <property type="match status" value="1"/>
</dbReference>
<dbReference type="InterPro" id="IPR003615">
    <property type="entry name" value="HNH_nuc"/>
</dbReference>
<comment type="caution">
    <text evidence="2">The sequence shown here is derived from an EMBL/GenBank/DDBJ whole genome shotgun (WGS) entry which is preliminary data.</text>
</comment>
<dbReference type="Proteomes" id="UP000655830">
    <property type="component" value="Unassembled WGS sequence"/>
</dbReference>
<dbReference type="Gene3D" id="3.90.75.20">
    <property type="match status" value="1"/>
</dbReference>
<dbReference type="Gene3D" id="1.10.10.10">
    <property type="entry name" value="Winged helix-like DNA-binding domain superfamily/Winged helix DNA-binding domain"/>
    <property type="match status" value="1"/>
</dbReference>
<dbReference type="SUPFAM" id="SSF54060">
    <property type="entry name" value="His-Me finger endonucleases"/>
    <property type="match status" value="1"/>
</dbReference>
<proteinExistence type="predicted"/>
<keyword evidence="2" id="KW-0255">Endonuclease</keyword>
<keyword evidence="3" id="KW-1185">Reference proteome</keyword>
<dbReference type="GO" id="GO:0004519">
    <property type="term" value="F:endonuclease activity"/>
    <property type="evidence" value="ECO:0007669"/>
    <property type="project" value="UniProtKB-KW"/>
</dbReference>
<reference evidence="2" key="1">
    <citation type="submission" date="2020-08" db="EMBL/GenBank/DDBJ databases">
        <title>Genome public.</title>
        <authorList>
            <person name="Liu C."/>
            <person name="Sun Q."/>
        </authorList>
    </citation>
    <scope>NUCLEOTIDE SEQUENCE</scope>
    <source>
        <strain evidence="2">NSJ-12</strain>
    </source>
</reference>
<dbReference type="InterPro" id="IPR044925">
    <property type="entry name" value="His-Me_finger_sf"/>
</dbReference>
<feature type="domain" description="HNH nuclease" evidence="1">
    <location>
        <begin position="129"/>
        <end position="171"/>
    </location>
</feature>